<accession>A0A1T0A4Z4</accession>
<feature type="transmembrane region" description="Helical" evidence="1">
    <location>
        <begin position="108"/>
        <end position="129"/>
    </location>
</feature>
<feature type="transmembrane region" description="Helical" evidence="1">
    <location>
        <begin position="82"/>
        <end position="102"/>
    </location>
</feature>
<reference evidence="3 5" key="2">
    <citation type="submission" date="2018-06" db="EMBL/GenBank/DDBJ databases">
        <authorList>
            <consortium name="Pathogen Informatics"/>
            <person name="Doyle S."/>
        </authorList>
    </citation>
    <scope>NUCLEOTIDE SEQUENCE [LARGE SCALE GENOMIC DNA]</scope>
    <source>
        <strain evidence="3 5">NCTC10293</strain>
    </source>
</reference>
<dbReference type="Proteomes" id="UP000255279">
    <property type="component" value="Unassembled WGS sequence"/>
</dbReference>
<evidence type="ECO:0000313" key="3">
    <source>
        <dbReference type="EMBL" id="STZ10633.1"/>
    </source>
</evidence>
<keyword evidence="4" id="KW-1185">Reference proteome</keyword>
<keyword evidence="1" id="KW-1133">Transmembrane helix</keyword>
<keyword evidence="1" id="KW-0812">Transmembrane</keyword>
<proteinExistence type="predicted"/>
<dbReference type="EMBL" id="MUXU01000027">
    <property type="protein sequence ID" value="OOR90806.1"/>
    <property type="molecule type" value="Genomic_DNA"/>
</dbReference>
<gene>
    <name evidence="2" type="ORF">B0181_04185</name>
    <name evidence="3" type="ORF">NCTC10293_00983</name>
</gene>
<protein>
    <submittedName>
        <fullName evidence="2">Uncharacterized protein</fullName>
    </submittedName>
</protein>
<organism evidence="2 4">
    <name type="scientific">Moraxella caviae</name>
    <dbReference type="NCBI Taxonomy" id="34060"/>
    <lineage>
        <taxon>Bacteria</taxon>
        <taxon>Pseudomonadati</taxon>
        <taxon>Pseudomonadota</taxon>
        <taxon>Gammaproteobacteria</taxon>
        <taxon>Moraxellales</taxon>
        <taxon>Moraxellaceae</taxon>
        <taxon>Moraxella</taxon>
    </lineage>
</organism>
<evidence type="ECO:0000256" key="1">
    <source>
        <dbReference type="SAM" id="Phobius"/>
    </source>
</evidence>
<dbReference type="EMBL" id="UGQE01000001">
    <property type="protein sequence ID" value="STZ10633.1"/>
    <property type="molecule type" value="Genomic_DNA"/>
</dbReference>
<dbReference type="Proteomes" id="UP000190435">
    <property type="component" value="Unassembled WGS sequence"/>
</dbReference>
<dbReference type="RefSeq" id="WP_078276235.1">
    <property type="nucleotide sequence ID" value="NZ_MUXU01000027.1"/>
</dbReference>
<feature type="transmembrane region" description="Helical" evidence="1">
    <location>
        <begin position="44"/>
        <end position="61"/>
    </location>
</feature>
<sequence>MPIKQPANKTIKLNDEHGNWISLLGMMVVVQILIVMNKFTGFDVAVWVYAVLALAPVLFFWRMVQIFYHQKVWASITKTRKVLHWLGAQIAIVVSYGCFVQLGMMRSGLVFGLFCALCIGQFALIMLVANRCARVYKQKMGE</sequence>
<keyword evidence="1" id="KW-0472">Membrane</keyword>
<dbReference type="AlphaFoldDB" id="A0A1T0A4Z4"/>
<feature type="transmembrane region" description="Helical" evidence="1">
    <location>
        <begin position="20"/>
        <end position="38"/>
    </location>
</feature>
<evidence type="ECO:0000313" key="5">
    <source>
        <dbReference type="Proteomes" id="UP000255279"/>
    </source>
</evidence>
<evidence type="ECO:0000313" key="4">
    <source>
        <dbReference type="Proteomes" id="UP000190435"/>
    </source>
</evidence>
<name>A0A1T0A4Z4_9GAMM</name>
<evidence type="ECO:0000313" key="2">
    <source>
        <dbReference type="EMBL" id="OOR90806.1"/>
    </source>
</evidence>
<reference evidence="2 4" key="1">
    <citation type="submission" date="2017-02" db="EMBL/GenBank/DDBJ databases">
        <title>Draft genome sequence of Moraxella caviae CCUG 355 type strain.</title>
        <authorList>
            <person name="Engstrom-Jakobsson H."/>
            <person name="Salva-Serra F."/>
            <person name="Thorell K."/>
            <person name="Gonzales-Siles L."/>
            <person name="Karlsson R."/>
            <person name="Boulund F."/>
            <person name="Engstrand L."/>
            <person name="Moore E."/>
        </authorList>
    </citation>
    <scope>NUCLEOTIDE SEQUENCE [LARGE SCALE GENOMIC DNA]</scope>
    <source>
        <strain evidence="2 4">CCUG 355</strain>
    </source>
</reference>